<protein>
    <recommendedName>
        <fullName evidence="8">NlpC/P60 domain-containing protein</fullName>
    </recommendedName>
</protein>
<evidence type="ECO:0000313" key="9">
    <source>
        <dbReference type="EMBL" id="BBH25912.1"/>
    </source>
</evidence>
<dbReference type="OrthoDB" id="9813368at2"/>
<dbReference type="KEGG" id="ebm:SG0102_08460"/>
<feature type="compositionally biased region" description="Low complexity" evidence="6">
    <location>
        <begin position="345"/>
        <end position="444"/>
    </location>
</feature>
<accession>A0A3G9J5N9</accession>
<dbReference type="PANTHER" id="PTHR47053:SF1">
    <property type="entry name" value="MUREIN DD-ENDOPEPTIDASE MEPH-RELATED"/>
    <property type="match status" value="1"/>
</dbReference>
<dbReference type="Gene3D" id="6.10.250.3150">
    <property type="match status" value="1"/>
</dbReference>
<feature type="chain" id="PRO_5038436767" description="NlpC/P60 domain-containing protein" evidence="7">
    <location>
        <begin position="24"/>
        <end position="574"/>
    </location>
</feature>
<evidence type="ECO:0000256" key="6">
    <source>
        <dbReference type="SAM" id="MobiDB-lite"/>
    </source>
</evidence>
<evidence type="ECO:0000313" key="10">
    <source>
        <dbReference type="Proteomes" id="UP000268059"/>
    </source>
</evidence>
<feature type="compositionally biased region" description="Basic and acidic residues" evidence="6">
    <location>
        <begin position="301"/>
        <end position="321"/>
    </location>
</feature>
<keyword evidence="3 7" id="KW-0732">Signal</keyword>
<proteinExistence type="inferred from homology"/>
<dbReference type="Pfam" id="PF24568">
    <property type="entry name" value="CC_PcsB"/>
    <property type="match status" value="1"/>
</dbReference>
<keyword evidence="10" id="KW-1185">Reference proteome</keyword>
<evidence type="ECO:0000259" key="8">
    <source>
        <dbReference type="PROSITE" id="PS51935"/>
    </source>
</evidence>
<dbReference type="RefSeq" id="WP_157982973.1">
    <property type="nucleotide sequence ID" value="NZ_AP019309.1"/>
</dbReference>
<keyword evidence="2" id="KW-0645">Protease</keyword>
<evidence type="ECO:0000256" key="7">
    <source>
        <dbReference type="SAM" id="SignalP"/>
    </source>
</evidence>
<dbReference type="AlphaFoldDB" id="A0A3G9J5N9"/>
<dbReference type="Gene3D" id="3.90.1720.10">
    <property type="entry name" value="endopeptidase domain like (from Nostoc punctiforme)"/>
    <property type="match status" value="1"/>
</dbReference>
<evidence type="ECO:0000256" key="4">
    <source>
        <dbReference type="ARBA" id="ARBA00022801"/>
    </source>
</evidence>
<dbReference type="InterPro" id="IPR057309">
    <property type="entry name" value="PcsB_CC"/>
</dbReference>
<dbReference type="Pfam" id="PF00877">
    <property type="entry name" value="NLPC_P60"/>
    <property type="match status" value="1"/>
</dbReference>
<name>A0A3G9J5N9_9FIRM</name>
<reference evidence="9 10" key="1">
    <citation type="submission" date="2018-11" db="EMBL/GenBank/DDBJ databases">
        <title>Novel Erysipelotrichaceae bacterium isolated from small intestine of a swine.</title>
        <authorList>
            <person name="Kim J.S."/>
            <person name="Choe H."/>
            <person name="Lee Y.R."/>
            <person name="Kim K.M."/>
            <person name="Park D.S."/>
        </authorList>
    </citation>
    <scope>NUCLEOTIDE SEQUENCE [LARGE SCALE GENOMIC DNA]</scope>
    <source>
        <strain evidence="9 10">SG0102</strain>
    </source>
</reference>
<feature type="domain" description="NlpC/P60" evidence="8">
    <location>
        <begin position="449"/>
        <end position="574"/>
    </location>
</feature>
<dbReference type="InterPro" id="IPR051202">
    <property type="entry name" value="Peptidase_C40"/>
</dbReference>
<dbReference type="EMBL" id="AP019309">
    <property type="protein sequence ID" value="BBH25912.1"/>
    <property type="molecule type" value="Genomic_DNA"/>
</dbReference>
<keyword evidence="4" id="KW-0378">Hydrolase</keyword>
<feature type="region of interest" description="Disordered" evidence="6">
    <location>
        <begin position="295"/>
        <end position="447"/>
    </location>
</feature>
<dbReference type="InterPro" id="IPR000064">
    <property type="entry name" value="NLP_P60_dom"/>
</dbReference>
<evidence type="ECO:0000256" key="2">
    <source>
        <dbReference type="ARBA" id="ARBA00022670"/>
    </source>
</evidence>
<dbReference type="InParanoid" id="A0A3G9J5N9"/>
<dbReference type="PROSITE" id="PS51935">
    <property type="entry name" value="NLPC_P60"/>
    <property type="match status" value="1"/>
</dbReference>
<dbReference type="GO" id="GO:0008234">
    <property type="term" value="F:cysteine-type peptidase activity"/>
    <property type="evidence" value="ECO:0007669"/>
    <property type="project" value="UniProtKB-KW"/>
</dbReference>
<dbReference type="GO" id="GO:0006508">
    <property type="term" value="P:proteolysis"/>
    <property type="evidence" value="ECO:0007669"/>
    <property type="project" value="UniProtKB-KW"/>
</dbReference>
<evidence type="ECO:0000256" key="3">
    <source>
        <dbReference type="ARBA" id="ARBA00022729"/>
    </source>
</evidence>
<organism evidence="9 10">
    <name type="scientific">Intestinibaculum porci</name>
    <dbReference type="NCBI Taxonomy" id="2487118"/>
    <lineage>
        <taxon>Bacteria</taxon>
        <taxon>Bacillati</taxon>
        <taxon>Bacillota</taxon>
        <taxon>Erysipelotrichia</taxon>
        <taxon>Erysipelotrichales</taxon>
        <taxon>Erysipelotrichaceae</taxon>
        <taxon>Intestinibaculum</taxon>
    </lineage>
</organism>
<dbReference type="Proteomes" id="UP000268059">
    <property type="component" value="Chromosome"/>
</dbReference>
<comment type="similarity">
    <text evidence="1">Belongs to the peptidase C40 family.</text>
</comment>
<feature type="signal peptide" evidence="7">
    <location>
        <begin position="1"/>
        <end position="23"/>
    </location>
</feature>
<keyword evidence="5" id="KW-0788">Thiol protease</keyword>
<dbReference type="PANTHER" id="PTHR47053">
    <property type="entry name" value="MUREIN DD-ENDOPEPTIDASE MEPH-RELATED"/>
    <property type="match status" value="1"/>
</dbReference>
<gene>
    <name evidence="9" type="ORF">SG0102_08460</name>
</gene>
<evidence type="ECO:0000256" key="1">
    <source>
        <dbReference type="ARBA" id="ARBA00007074"/>
    </source>
</evidence>
<sequence length="574" mass="60781">MRQGRFLKYILSLALITPFAYQAQSQNVNAASAFAGKEDTYYKLCSSKKLSKSKQQTCQEFNTYLKGRSKDLKSQIASTKKSVQSTKSSITTMQKKITSLNSQINTTKKRIAYVKVSIANTEKALNKKESTLKNRIYAAQATTNSNSYVSYLFGADSFSDFFSRVSTVGDITSYENDLMDQINKTKANLKTQKQTLTATQANLTSARRQSKVILSQYNEKLKEQEATLRKSTGDLGNNEESIQQIAKNLADMKEAERKAAVAAAKIAAQKKALAEAKEKAEAEAREKARIAAQRQAAAEAAAKKAQEEAEEKRRAAEEASAAKKAAAEAAAKKAQAEAAAKKKAAQQAASAAQNASASSNASSNAQGNDDDNSSSSNSASTSNSSASSANSSASDDNDSSSSNAAASSNSSSNSSNSSSDDTSSKSQSSTSSSSSTSDDSASAKVTNASVSGDDIALKALSKRGAPYVWGASGPSTFDCSGLVWWAHAQCGINFGRTDTRGLSSMGSTVSYGNLQPGDVLIFSSNGSYSGIHHTGIYIGNGMMVHAPHSGATVSVVTVSSGYYRNQFYTARRLY</sequence>
<dbReference type="InterPro" id="IPR038765">
    <property type="entry name" value="Papain-like_cys_pep_sf"/>
</dbReference>
<dbReference type="SUPFAM" id="SSF54001">
    <property type="entry name" value="Cysteine proteinases"/>
    <property type="match status" value="1"/>
</dbReference>
<evidence type="ECO:0000256" key="5">
    <source>
        <dbReference type="ARBA" id="ARBA00022807"/>
    </source>
</evidence>